<organism evidence="1 2">
    <name type="scientific">Scortum barcoo</name>
    <name type="common">barcoo grunter</name>
    <dbReference type="NCBI Taxonomy" id="214431"/>
    <lineage>
        <taxon>Eukaryota</taxon>
        <taxon>Metazoa</taxon>
        <taxon>Chordata</taxon>
        <taxon>Craniata</taxon>
        <taxon>Vertebrata</taxon>
        <taxon>Euteleostomi</taxon>
        <taxon>Actinopterygii</taxon>
        <taxon>Neopterygii</taxon>
        <taxon>Teleostei</taxon>
        <taxon>Neoteleostei</taxon>
        <taxon>Acanthomorphata</taxon>
        <taxon>Eupercaria</taxon>
        <taxon>Centrarchiformes</taxon>
        <taxon>Terapontoidei</taxon>
        <taxon>Terapontidae</taxon>
        <taxon>Scortum</taxon>
    </lineage>
</organism>
<proteinExistence type="predicted"/>
<evidence type="ECO:0000313" key="1">
    <source>
        <dbReference type="EMBL" id="KAI3376089.1"/>
    </source>
</evidence>
<dbReference type="Proteomes" id="UP000831701">
    <property type="component" value="Chromosome 2"/>
</dbReference>
<evidence type="ECO:0000313" key="2">
    <source>
        <dbReference type="Proteomes" id="UP000831701"/>
    </source>
</evidence>
<dbReference type="EMBL" id="CM041532">
    <property type="protein sequence ID" value="KAI3376089.1"/>
    <property type="molecule type" value="Genomic_DNA"/>
</dbReference>
<keyword evidence="2" id="KW-1185">Reference proteome</keyword>
<sequence>MKMQRGRRRRMFVMKNEVKMKELGGVMKQPRPKKIWGLTEERSLDLKTCKPSPQSVSCIWFLLLCLPSVTLQSVQDMDPADMNQVEVALSAQSKKILLHEAQLNKISSSVKELTERQAGLQSSVATQVNPLSAQLQLVIAHLGGNASPQQATAEPEQPSTPPRRDLPTWPCQRDTPGNPVSHLTGKAAALATAVCQDVKLFSQTLTRMFDHSSPAREASRALRGLRQGSRRVIDYAMQFRTLVAYSGWNVRAIKDAFINGLNEGIKDQLAPHDSPVEFEDLVDVSPVEGGGALPGQQEDLRTTALQDLQFLPQPWIERRLQTERIQCCWAEPKWLQRNTNAASRRGRVFTVASQVIVWAAAC</sequence>
<reference evidence="1" key="1">
    <citation type="submission" date="2022-04" db="EMBL/GenBank/DDBJ databases">
        <title>Jade perch genome.</title>
        <authorList>
            <person name="Chao B."/>
        </authorList>
    </citation>
    <scope>NUCLEOTIDE SEQUENCE</scope>
    <source>
        <strain evidence="1">CB-2022</strain>
    </source>
</reference>
<gene>
    <name evidence="1" type="ORF">L3Q82_016615</name>
</gene>
<accession>A0ACB8X8L1</accession>
<protein>
    <submittedName>
        <fullName evidence="1">Uncharacterized protein</fullName>
    </submittedName>
</protein>
<comment type="caution">
    <text evidence="1">The sequence shown here is derived from an EMBL/GenBank/DDBJ whole genome shotgun (WGS) entry which is preliminary data.</text>
</comment>
<name>A0ACB8X8L1_9TELE</name>